<evidence type="ECO:0000259" key="1">
    <source>
        <dbReference type="Pfam" id="PF00483"/>
    </source>
</evidence>
<accession>A0A1G8EVE5</accession>
<sequence>MHNKIDVVIMAGGKGERLMPLTKNTPKPLLKIGDKPIIEYSTDRLASYGIKHINISTNYLSQQIVSYFEENNEHQIDFNYIKESKSLGTIGALKLIENFKNEYILVMNADLLTNVNFEALFNDFLSKGGDALIATIPYKVDIPHGVVETKAGFVTDLKEKPSYTYYSNAGIYMFKKECFEFIPENTFFDATDLIEVLLAKHKKIVNYPILDYWLDIGKPEDFEKAQEDIKHLKF</sequence>
<dbReference type="PANTHER" id="PTHR22572">
    <property type="entry name" value="SUGAR-1-PHOSPHATE GUANYL TRANSFERASE"/>
    <property type="match status" value="1"/>
</dbReference>
<reference evidence="3" key="1">
    <citation type="submission" date="2016-10" db="EMBL/GenBank/DDBJ databases">
        <authorList>
            <person name="Varghese N."/>
            <person name="Submissions S."/>
        </authorList>
    </citation>
    <scope>NUCLEOTIDE SEQUENCE [LARGE SCALE GENOMIC DNA]</scope>
    <source>
        <strain evidence="3">DSM 15363</strain>
    </source>
</reference>
<evidence type="ECO:0000313" key="3">
    <source>
        <dbReference type="Proteomes" id="UP000199492"/>
    </source>
</evidence>
<dbReference type="InterPro" id="IPR050486">
    <property type="entry name" value="Mannose-1P_guanyltransferase"/>
</dbReference>
<dbReference type="GO" id="GO:0016740">
    <property type="term" value="F:transferase activity"/>
    <property type="evidence" value="ECO:0007669"/>
    <property type="project" value="UniProtKB-KW"/>
</dbReference>
<dbReference type="AlphaFoldDB" id="A0A1G8EVE5"/>
<keyword evidence="3" id="KW-1185">Reference proteome</keyword>
<dbReference type="RefSeq" id="WP_092468092.1">
    <property type="nucleotide sequence ID" value="NZ_FNCZ01000004.1"/>
</dbReference>
<dbReference type="SUPFAM" id="SSF53448">
    <property type="entry name" value="Nucleotide-diphospho-sugar transferases"/>
    <property type="match status" value="1"/>
</dbReference>
<dbReference type="CDD" id="cd06426">
    <property type="entry name" value="NTP_transferase_like_2"/>
    <property type="match status" value="1"/>
</dbReference>
<dbReference type="EMBL" id="FNCZ01000004">
    <property type="protein sequence ID" value="SDH73689.1"/>
    <property type="molecule type" value="Genomic_DNA"/>
</dbReference>
<gene>
    <name evidence="2" type="ORF">SAMN04489796_10449</name>
</gene>
<name>A0A1G8EVE5_9FLAO</name>
<dbReference type="OrthoDB" id="9813880at2"/>
<dbReference type="InterPro" id="IPR005835">
    <property type="entry name" value="NTP_transferase_dom"/>
</dbReference>
<evidence type="ECO:0000313" key="2">
    <source>
        <dbReference type="EMBL" id="SDH73689.1"/>
    </source>
</evidence>
<keyword evidence="2" id="KW-0808">Transferase</keyword>
<proteinExistence type="predicted"/>
<dbReference type="Gene3D" id="3.90.550.10">
    <property type="entry name" value="Spore Coat Polysaccharide Biosynthesis Protein SpsA, Chain A"/>
    <property type="match status" value="1"/>
</dbReference>
<dbReference type="STRING" id="262004.SAMN04489796_10449"/>
<dbReference type="Pfam" id="PF00483">
    <property type="entry name" value="NTP_transferase"/>
    <property type="match status" value="1"/>
</dbReference>
<organism evidence="2 3">
    <name type="scientific">Winogradskyella thalassocola</name>
    <dbReference type="NCBI Taxonomy" id="262004"/>
    <lineage>
        <taxon>Bacteria</taxon>
        <taxon>Pseudomonadati</taxon>
        <taxon>Bacteroidota</taxon>
        <taxon>Flavobacteriia</taxon>
        <taxon>Flavobacteriales</taxon>
        <taxon>Flavobacteriaceae</taxon>
        <taxon>Winogradskyella</taxon>
    </lineage>
</organism>
<protein>
    <submittedName>
        <fullName evidence="2">Nucleotidyl transferase</fullName>
    </submittedName>
</protein>
<dbReference type="Proteomes" id="UP000199492">
    <property type="component" value="Unassembled WGS sequence"/>
</dbReference>
<feature type="domain" description="Nucleotidyl transferase" evidence="1">
    <location>
        <begin position="8"/>
        <end position="229"/>
    </location>
</feature>
<dbReference type="InterPro" id="IPR029044">
    <property type="entry name" value="Nucleotide-diphossugar_trans"/>
</dbReference>